<proteinExistence type="predicted"/>
<feature type="non-terminal residue" evidence="1">
    <location>
        <position position="1"/>
    </location>
</feature>
<evidence type="ECO:0000313" key="2">
    <source>
        <dbReference type="Proteomes" id="UP000257109"/>
    </source>
</evidence>
<dbReference type="AlphaFoldDB" id="A0A371FAL8"/>
<name>A0A371FAL8_MUCPR</name>
<comment type="caution">
    <text evidence="1">The sequence shown here is derived from an EMBL/GenBank/DDBJ whole genome shotgun (WGS) entry which is preliminary data.</text>
</comment>
<evidence type="ECO:0000313" key="1">
    <source>
        <dbReference type="EMBL" id="RDX75332.1"/>
    </source>
</evidence>
<dbReference type="Proteomes" id="UP000257109">
    <property type="component" value="Unassembled WGS sequence"/>
</dbReference>
<gene>
    <name evidence="1" type="ORF">CR513_44797</name>
</gene>
<accession>A0A371FAL8</accession>
<organism evidence="1 2">
    <name type="scientific">Mucuna pruriens</name>
    <name type="common">Velvet bean</name>
    <name type="synonym">Dolichos pruriens</name>
    <dbReference type="NCBI Taxonomy" id="157652"/>
    <lineage>
        <taxon>Eukaryota</taxon>
        <taxon>Viridiplantae</taxon>
        <taxon>Streptophyta</taxon>
        <taxon>Embryophyta</taxon>
        <taxon>Tracheophyta</taxon>
        <taxon>Spermatophyta</taxon>
        <taxon>Magnoliopsida</taxon>
        <taxon>eudicotyledons</taxon>
        <taxon>Gunneridae</taxon>
        <taxon>Pentapetalae</taxon>
        <taxon>rosids</taxon>
        <taxon>fabids</taxon>
        <taxon>Fabales</taxon>
        <taxon>Fabaceae</taxon>
        <taxon>Papilionoideae</taxon>
        <taxon>50 kb inversion clade</taxon>
        <taxon>NPAAA clade</taxon>
        <taxon>indigoferoid/millettioid clade</taxon>
        <taxon>Phaseoleae</taxon>
        <taxon>Mucuna</taxon>
    </lineage>
</organism>
<protein>
    <submittedName>
        <fullName evidence="1">Uncharacterized protein</fullName>
    </submittedName>
</protein>
<reference evidence="1" key="1">
    <citation type="submission" date="2018-05" db="EMBL/GenBank/DDBJ databases">
        <title>Draft genome of Mucuna pruriens seed.</title>
        <authorList>
            <person name="Nnadi N.E."/>
            <person name="Vos R."/>
            <person name="Hasami M.H."/>
            <person name="Devisetty U.K."/>
            <person name="Aguiy J.C."/>
        </authorList>
    </citation>
    <scope>NUCLEOTIDE SEQUENCE [LARGE SCALE GENOMIC DNA]</scope>
    <source>
        <strain evidence="1">JCA_2017</strain>
    </source>
</reference>
<keyword evidence="2" id="KW-1185">Reference proteome</keyword>
<dbReference type="EMBL" id="QJKJ01009872">
    <property type="protein sequence ID" value="RDX75332.1"/>
    <property type="molecule type" value="Genomic_DNA"/>
</dbReference>
<sequence length="63" mass="6719">MIVMVAAVVVCGGLIKDSFDKWINGFTYKLVAYGVLVAKAWGVGKVFIATSDTPNPHPLPNPT</sequence>